<sequence length="94" mass="9634">MATDTPETRPVPTVSGAEHAPIVSFDGVSAVGASHGSFTFGLVVGRPIPLSNGSIPMVMGTVAYLKCSEHALRELRESIENALLLAAKTAGSAN</sequence>
<organism evidence="1 2">
    <name type="scientific">Chelatococcus reniformis</name>
    <dbReference type="NCBI Taxonomy" id="1494448"/>
    <lineage>
        <taxon>Bacteria</taxon>
        <taxon>Pseudomonadati</taxon>
        <taxon>Pseudomonadota</taxon>
        <taxon>Alphaproteobacteria</taxon>
        <taxon>Hyphomicrobiales</taxon>
        <taxon>Chelatococcaceae</taxon>
        <taxon>Chelatococcus</taxon>
    </lineage>
</organism>
<gene>
    <name evidence="1" type="ORF">GCM10010994_56290</name>
</gene>
<protein>
    <submittedName>
        <fullName evidence="1">Uncharacterized protein</fullName>
    </submittedName>
</protein>
<dbReference type="EMBL" id="BMGG01000011">
    <property type="protein sequence ID" value="GGC91265.1"/>
    <property type="molecule type" value="Genomic_DNA"/>
</dbReference>
<accession>A0A916XQ35</accession>
<dbReference type="Proteomes" id="UP000637002">
    <property type="component" value="Unassembled WGS sequence"/>
</dbReference>
<evidence type="ECO:0000313" key="1">
    <source>
        <dbReference type="EMBL" id="GGC91265.1"/>
    </source>
</evidence>
<evidence type="ECO:0000313" key="2">
    <source>
        <dbReference type="Proteomes" id="UP000637002"/>
    </source>
</evidence>
<proteinExistence type="predicted"/>
<keyword evidence="2" id="KW-1185">Reference proteome</keyword>
<reference evidence="1" key="1">
    <citation type="journal article" date="2014" name="Int. J. Syst. Evol. Microbiol.">
        <title>Complete genome sequence of Corynebacterium casei LMG S-19264T (=DSM 44701T), isolated from a smear-ripened cheese.</title>
        <authorList>
            <consortium name="US DOE Joint Genome Institute (JGI-PGF)"/>
            <person name="Walter F."/>
            <person name="Albersmeier A."/>
            <person name="Kalinowski J."/>
            <person name="Ruckert C."/>
        </authorList>
    </citation>
    <scope>NUCLEOTIDE SEQUENCE</scope>
    <source>
        <strain evidence="1">CGMCC 1.12919</strain>
    </source>
</reference>
<name>A0A916XQ35_9HYPH</name>
<dbReference type="AlphaFoldDB" id="A0A916XQ35"/>
<reference evidence="1" key="2">
    <citation type="submission" date="2020-09" db="EMBL/GenBank/DDBJ databases">
        <authorList>
            <person name="Sun Q."/>
            <person name="Zhou Y."/>
        </authorList>
    </citation>
    <scope>NUCLEOTIDE SEQUENCE</scope>
    <source>
        <strain evidence="1">CGMCC 1.12919</strain>
    </source>
</reference>
<comment type="caution">
    <text evidence="1">The sequence shown here is derived from an EMBL/GenBank/DDBJ whole genome shotgun (WGS) entry which is preliminary data.</text>
</comment>